<comment type="pathway">
    <text evidence="3 4">Cofactor biosynthesis; coenzyme A biosynthesis; CoA from (R)-pantothenate: step 3/5.</text>
</comment>
<dbReference type="AlphaFoldDB" id="A0AAT9GF52"/>
<dbReference type="GO" id="GO:0015937">
    <property type="term" value="P:coenzyme A biosynthetic process"/>
    <property type="evidence" value="ECO:0007669"/>
    <property type="project" value="UniProtKB-UniRule"/>
</dbReference>
<dbReference type="GO" id="GO:0004633">
    <property type="term" value="F:phosphopantothenoylcysteine decarboxylase activity"/>
    <property type="evidence" value="ECO:0007669"/>
    <property type="project" value="UniProtKB-UniRule"/>
</dbReference>
<dbReference type="GO" id="GO:0015941">
    <property type="term" value="P:pantothenate catabolic process"/>
    <property type="evidence" value="ECO:0007669"/>
    <property type="project" value="InterPro"/>
</dbReference>
<name>A0AAT9GF52_9BACT</name>
<comment type="cofactor">
    <cofactor evidence="3">
        <name>FMN</name>
        <dbReference type="ChEBI" id="CHEBI:58210"/>
    </cofactor>
    <text evidence="3">Binds 1 FMN per subunit.</text>
</comment>
<reference evidence="7" key="1">
    <citation type="submission" date="2024-02" db="EMBL/GenBank/DDBJ databases">
        <title>Sediminibacterium planktonica sp. nov. and Sediminibacterium longus sp. nov., isolated from surface lake and river water.</title>
        <authorList>
            <person name="Watanabe K."/>
            <person name="Takemine S."/>
            <person name="Ishii Y."/>
            <person name="Ogata Y."/>
            <person name="Shindo C."/>
            <person name="Suda W."/>
        </authorList>
    </citation>
    <scope>NUCLEOTIDE SEQUENCE</scope>
    <source>
        <strain evidence="7">KACHI17</strain>
    </source>
</reference>
<keyword evidence="2 3" id="KW-0456">Lyase</keyword>
<organism evidence="7">
    <name type="scientific">Sediminibacterium sp. KACHI17</name>
    <dbReference type="NCBI Taxonomy" id="1751071"/>
    <lineage>
        <taxon>Bacteria</taxon>
        <taxon>Pseudomonadati</taxon>
        <taxon>Bacteroidota</taxon>
        <taxon>Chitinophagia</taxon>
        <taxon>Chitinophagales</taxon>
        <taxon>Chitinophagaceae</taxon>
        <taxon>Sediminibacterium</taxon>
    </lineage>
</organism>
<dbReference type="Gene3D" id="3.40.50.10300">
    <property type="entry name" value="CoaB-like"/>
    <property type="match status" value="1"/>
</dbReference>
<evidence type="ECO:0000313" key="7">
    <source>
        <dbReference type="EMBL" id="BFG69241.1"/>
    </source>
</evidence>
<evidence type="ECO:0000256" key="2">
    <source>
        <dbReference type="ARBA" id="ARBA00023239"/>
    </source>
</evidence>
<feature type="region of interest" description="Phosphopantothenate--cysteine ligase" evidence="3">
    <location>
        <begin position="188"/>
        <end position="398"/>
    </location>
</feature>
<dbReference type="InterPro" id="IPR005252">
    <property type="entry name" value="CoaBC"/>
</dbReference>
<comment type="catalytic activity">
    <reaction evidence="3 4">
        <text>N-[(R)-4-phosphopantothenoyl]-L-cysteine + H(+) = (R)-4'-phosphopantetheine + CO2</text>
        <dbReference type="Rhea" id="RHEA:16793"/>
        <dbReference type="ChEBI" id="CHEBI:15378"/>
        <dbReference type="ChEBI" id="CHEBI:16526"/>
        <dbReference type="ChEBI" id="CHEBI:59458"/>
        <dbReference type="ChEBI" id="CHEBI:61723"/>
        <dbReference type="EC" id="4.1.1.36"/>
    </reaction>
</comment>
<sequence length="398" mass="43350">MLKGKKILVGITGSIAAYKTITLVRLLIKAGAEVKVVMTNAAKEFASPVVLSTLSKNKVTYDLVEGDDWSNHVMLGRWADVFVIAPLSCNTMAKMANGLCDNVLLAVYLSATCPVVIAPAMDEDMWHHPSTQRNLEQLVKDGNHLIKVGNGELASGLFGEGRMAEPEEICQYLIEHFFRSSELKGKKAIVTAGPTYEAIDPVRFIGNHSSGKMGFAIAEELYLRGADVVLITGPTHQKTNYNGIQVRAVVSGDQMYDIATREFNDADIAVMSAAVADYKPISAATDKIKKKLDEWEITLIKNKDILLQLGKDKKKGQFLVGFALETNNEKENALIKLQSKNADAIVLNSLNDKDAGFSIDTNAVTIFHSNGAEVTTGVKSKKEVATDIVSFIIKHLHA</sequence>
<dbReference type="GO" id="GO:0004632">
    <property type="term" value="F:phosphopantothenate--cysteine ligase activity"/>
    <property type="evidence" value="ECO:0007669"/>
    <property type="project" value="UniProtKB-UniRule"/>
</dbReference>
<dbReference type="GO" id="GO:0046872">
    <property type="term" value="F:metal ion binding"/>
    <property type="evidence" value="ECO:0007669"/>
    <property type="project" value="UniProtKB-KW"/>
</dbReference>
<gene>
    <name evidence="3 7" type="primary">coaBC</name>
    <name evidence="7" type="ORF">KACHI17_01220</name>
</gene>
<dbReference type="InterPro" id="IPR007085">
    <property type="entry name" value="DNA/pantothenate-metab_flavo_C"/>
</dbReference>
<dbReference type="EC" id="6.3.2.5" evidence="3"/>
<dbReference type="SUPFAM" id="SSF102645">
    <property type="entry name" value="CoaB-like"/>
    <property type="match status" value="1"/>
</dbReference>
<dbReference type="InterPro" id="IPR035929">
    <property type="entry name" value="CoaB-like_sf"/>
</dbReference>
<comment type="catalytic activity">
    <reaction evidence="3 4">
        <text>(R)-4'-phosphopantothenate + L-cysteine + CTP = N-[(R)-4-phosphopantothenoyl]-L-cysteine + CMP + diphosphate + H(+)</text>
        <dbReference type="Rhea" id="RHEA:19397"/>
        <dbReference type="ChEBI" id="CHEBI:10986"/>
        <dbReference type="ChEBI" id="CHEBI:15378"/>
        <dbReference type="ChEBI" id="CHEBI:33019"/>
        <dbReference type="ChEBI" id="CHEBI:35235"/>
        <dbReference type="ChEBI" id="CHEBI:37563"/>
        <dbReference type="ChEBI" id="CHEBI:59458"/>
        <dbReference type="ChEBI" id="CHEBI:60377"/>
        <dbReference type="EC" id="6.3.2.5"/>
    </reaction>
</comment>
<comment type="similarity">
    <text evidence="3 4">In the C-terminal section; belongs to the PPC synthetase family.</text>
</comment>
<feature type="binding site" evidence="3">
    <location>
        <position position="336"/>
    </location>
    <ligand>
        <name>CTP</name>
        <dbReference type="ChEBI" id="CHEBI:37563"/>
    </ligand>
</feature>
<dbReference type="InterPro" id="IPR003382">
    <property type="entry name" value="Flavoprotein"/>
</dbReference>
<dbReference type="SUPFAM" id="SSF52507">
    <property type="entry name" value="Homo-oligomeric flavin-containing Cys decarboxylases, HFCD"/>
    <property type="match status" value="1"/>
</dbReference>
<dbReference type="Pfam" id="PF02441">
    <property type="entry name" value="Flavoprotein"/>
    <property type="match status" value="1"/>
</dbReference>
<dbReference type="HAMAP" id="MF_02225">
    <property type="entry name" value="CoaBC"/>
    <property type="match status" value="1"/>
</dbReference>
<evidence type="ECO:0000259" key="5">
    <source>
        <dbReference type="Pfam" id="PF02441"/>
    </source>
</evidence>
<dbReference type="EC" id="4.1.1.36" evidence="3"/>
<keyword evidence="3 4" id="KW-0436">Ligase</keyword>
<keyword evidence="1 3" id="KW-0210">Decarboxylase</keyword>
<dbReference type="RefSeq" id="WP_353549572.1">
    <property type="nucleotide sequence ID" value="NZ_AP029612.1"/>
</dbReference>
<evidence type="ECO:0000256" key="3">
    <source>
        <dbReference type="HAMAP-Rule" id="MF_02225"/>
    </source>
</evidence>
<comment type="function">
    <text evidence="3">Catalyzes two sequential steps in the biosynthesis of coenzyme A. In the first step cysteine is conjugated to 4'-phosphopantothenate to form 4-phosphopantothenoylcysteine. In the second step the latter compound is decarboxylated to form 4'-phosphopantotheine.</text>
</comment>
<feature type="domain" description="Flavoprotein" evidence="5">
    <location>
        <begin position="5"/>
        <end position="176"/>
    </location>
</feature>
<comment type="cofactor">
    <cofactor evidence="3">
        <name>Mg(2+)</name>
        <dbReference type="ChEBI" id="CHEBI:18420"/>
    </cofactor>
</comment>
<dbReference type="Gene3D" id="3.40.50.1950">
    <property type="entry name" value="Flavin prenyltransferase-like"/>
    <property type="match status" value="1"/>
</dbReference>
<dbReference type="GO" id="GO:0071513">
    <property type="term" value="C:phosphopantothenoylcysteine decarboxylase complex"/>
    <property type="evidence" value="ECO:0007669"/>
    <property type="project" value="TreeGrafter"/>
</dbReference>
<feature type="binding site" evidence="3">
    <location>
        <position position="322"/>
    </location>
    <ligand>
        <name>CTP</name>
        <dbReference type="ChEBI" id="CHEBI:37563"/>
    </ligand>
</feature>
<feature type="binding site" evidence="3">
    <location>
        <position position="287"/>
    </location>
    <ligand>
        <name>CTP</name>
        <dbReference type="ChEBI" id="CHEBI:37563"/>
    </ligand>
</feature>
<keyword evidence="3" id="KW-0511">Multifunctional enzyme</keyword>
<comment type="pathway">
    <text evidence="3 4">Cofactor biosynthesis; coenzyme A biosynthesis; CoA from (R)-pantothenate: step 2/5.</text>
</comment>
<keyword evidence="3 4" id="KW-0285">Flavoprotein</keyword>
<comment type="function">
    <text evidence="4">Catalyzes two steps in the biosynthesis of coenzyme A. In the first step cysteine is conjugated to 4'-phosphopantothenate to form 4-phosphopantothenoylcysteine, in the latter compound is decarboxylated to form 4'-phosphopantotheine.</text>
</comment>
<protein>
    <recommendedName>
        <fullName evidence="3">Coenzyme A biosynthesis bifunctional protein CoaBC</fullName>
    </recommendedName>
    <alternativeName>
        <fullName evidence="3">DNA/pantothenate metabolism flavoprotein</fullName>
    </alternativeName>
    <alternativeName>
        <fullName evidence="3">Phosphopantothenoylcysteine synthetase/decarboxylase</fullName>
        <shortName evidence="3">PPCS-PPCDC</shortName>
    </alternativeName>
    <domain>
        <recommendedName>
            <fullName evidence="3">Phosphopantothenoylcysteine decarboxylase</fullName>
            <shortName evidence="3">PPC decarboxylase</shortName>
            <shortName evidence="3">PPC-DC</shortName>
            <ecNumber evidence="3">4.1.1.36</ecNumber>
        </recommendedName>
        <alternativeName>
            <fullName evidence="3">CoaC</fullName>
        </alternativeName>
    </domain>
    <domain>
        <recommendedName>
            <fullName evidence="3">Phosphopantothenate--cysteine ligase</fullName>
            <ecNumber evidence="3">6.3.2.5</ecNumber>
        </recommendedName>
        <alternativeName>
            <fullName evidence="3">CoaB</fullName>
        </alternativeName>
        <alternativeName>
            <fullName evidence="3">Phosphopantothenoylcysteine synthetase</fullName>
            <shortName evidence="3">PPC synthetase</shortName>
            <shortName evidence="3">PPC-S</shortName>
        </alternativeName>
    </domain>
</protein>
<proteinExistence type="inferred from homology"/>
<dbReference type="PANTHER" id="PTHR14359">
    <property type="entry name" value="HOMO-OLIGOMERIC FLAVIN CONTAINING CYS DECARBOXYLASE FAMILY"/>
    <property type="match status" value="1"/>
</dbReference>
<dbReference type="InterPro" id="IPR036551">
    <property type="entry name" value="Flavin_trans-like"/>
</dbReference>
<evidence type="ECO:0000259" key="6">
    <source>
        <dbReference type="Pfam" id="PF04127"/>
    </source>
</evidence>
<dbReference type="EMBL" id="AP029612">
    <property type="protein sequence ID" value="BFG69241.1"/>
    <property type="molecule type" value="Genomic_DNA"/>
</dbReference>
<keyword evidence="3" id="KW-0479">Metal-binding</keyword>
<evidence type="ECO:0000256" key="1">
    <source>
        <dbReference type="ARBA" id="ARBA00022793"/>
    </source>
</evidence>
<feature type="region of interest" description="Phosphopantothenoylcysteine decarboxylase" evidence="3">
    <location>
        <begin position="1"/>
        <end position="187"/>
    </location>
</feature>
<dbReference type="GO" id="GO:0010181">
    <property type="term" value="F:FMN binding"/>
    <property type="evidence" value="ECO:0007669"/>
    <property type="project" value="UniProtKB-UniRule"/>
</dbReference>
<comment type="similarity">
    <text evidence="3 4">In the N-terminal section; belongs to the HFCD (homo-oligomeric flavin containing Cys decarboxylase) superfamily.</text>
</comment>
<comment type="caution">
    <text evidence="3">Lacks conserved residue(s) required for the propagation of feature annotation.</text>
</comment>
<feature type="domain" description="DNA/pantothenate metabolism flavoprotein C-terminal" evidence="6">
    <location>
        <begin position="183"/>
        <end position="394"/>
    </location>
</feature>
<dbReference type="Pfam" id="PF04127">
    <property type="entry name" value="DFP"/>
    <property type="match status" value="1"/>
</dbReference>
<dbReference type="NCBIfam" id="TIGR00521">
    <property type="entry name" value="coaBC_dfp"/>
    <property type="match status" value="1"/>
</dbReference>
<dbReference type="PANTHER" id="PTHR14359:SF6">
    <property type="entry name" value="PHOSPHOPANTOTHENOYLCYSTEINE DECARBOXYLASE"/>
    <property type="match status" value="1"/>
</dbReference>
<keyword evidence="3" id="KW-0460">Magnesium</keyword>
<keyword evidence="3 4" id="KW-0288">FMN</keyword>
<evidence type="ECO:0000256" key="4">
    <source>
        <dbReference type="RuleBase" id="RU364078"/>
    </source>
</evidence>
<feature type="binding site" evidence="3">
    <location>
        <position position="277"/>
    </location>
    <ligand>
        <name>CTP</name>
        <dbReference type="ChEBI" id="CHEBI:37563"/>
    </ligand>
</feature>
<accession>A0AAT9GF52</accession>
<feature type="binding site" evidence="3">
    <location>
        <position position="340"/>
    </location>
    <ligand>
        <name>CTP</name>
        <dbReference type="ChEBI" id="CHEBI:37563"/>
    </ligand>
</feature>